<gene>
    <name evidence="2" type="ORF">HanXRQr2_Chr17g0798451</name>
</gene>
<name>A0A9K3DGR0_HELAN</name>
<keyword evidence="1" id="KW-0812">Transmembrane</keyword>
<keyword evidence="3" id="KW-1185">Reference proteome</keyword>
<keyword evidence="1" id="KW-1133">Transmembrane helix</keyword>
<feature type="transmembrane region" description="Helical" evidence="1">
    <location>
        <begin position="52"/>
        <end position="70"/>
    </location>
</feature>
<proteinExistence type="predicted"/>
<protein>
    <submittedName>
        <fullName evidence="2">Uncharacterized protein</fullName>
    </submittedName>
</protein>
<sequence>MDCYLDGISFFCFHVCLFYTFLNSFDFTFSFFGTPVLLKLFHFSVISVFSKLPYYCRCFLLFLLFLNLNVKLV</sequence>
<evidence type="ECO:0000313" key="2">
    <source>
        <dbReference type="EMBL" id="KAF5755069.1"/>
    </source>
</evidence>
<evidence type="ECO:0000256" key="1">
    <source>
        <dbReference type="SAM" id="Phobius"/>
    </source>
</evidence>
<organism evidence="2 3">
    <name type="scientific">Helianthus annuus</name>
    <name type="common">Common sunflower</name>
    <dbReference type="NCBI Taxonomy" id="4232"/>
    <lineage>
        <taxon>Eukaryota</taxon>
        <taxon>Viridiplantae</taxon>
        <taxon>Streptophyta</taxon>
        <taxon>Embryophyta</taxon>
        <taxon>Tracheophyta</taxon>
        <taxon>Spermatophyta</taxon>
        <taxon>Magnoliopsida</taxon>
        <taxon>eudicotyledons</taxon>
        <taxon>Gunneridae</taxon>
        <taxon>Pentapetalae</taxon>
        <taxon>asterids</taxon>
        <taxon>campanulids</taxon>
        <taxon>Asterales</taxon>
        <taxon>Asteraceae</taxon>
        <taxon>Asteroideae</taxon>
        <taxon>Heliantheae alliance</taxon>
        <taxon>Heliantheae</taxon>
        <taxon>Helianthus</taxon>
    </lineage>
</organism>
<evidence type="ECO:0000313" key="3">
    <source>
        <dbReference type="Proteomes" id="UP000215914"/>
    </source>
</evidence>
<accession>A0A9K3DGR0</accession>
<reference evidence="2" key="2">
    <citation type="submission" date="2020-06" db="EMBL/GenBank/DDBJ databases">
        <title>Helianthus annuus Genome sequencing and assembly Release 2.</title>
        <authorList>
            <person name="Gouzy J."/>
            <person name="Langlade N."/>
            <person name="Munos S."/>
        </authorList>
    </citation>
    <scope>NUCLEOTIDE SEQUENCE</scope>
    <source>
        <tissue evidence="2">Leaves</tissue>
    </source>
</reference>
<dbReference type="AlphaFoldDB" id="A0A9K3DGR0"/>
<comment type="caution">
    <text evidence="2">The sequence shown here is derived from an EMBL/GenBank/DDBJ whole genome shotgun (WGS) entry which is preliminary data.</text>
</comment>
<dbReference type="Proteomes" id="UP000215914">
    <property type="component" value="Unassembled WGS sequence"/>
</dbReference>
<dbReference type="Gramene" id="mRNA:HanXRQr2_Chr17g0798451">
    <property type="protein sequence ID" value="CDS:HanXRQr2_Chr17g0798451.1"/>
    <property type="gene ID" value="HanXRQr2_Chr17g0798451"/>
</dbReference>
<dbReference type="EMBL" id="MNCJ02000332">
    <property type="protein sequence ID" value="KAF5755069.1"/>
    <property type="molecule type" value="Genomic_DNA"/>
</dbReference>
<feature type="transmembrane region" description="Helical" evidence="1">
    <location>
        <begin position="7"/>
        <end position="32"/>
    </location>
</feature>
<keyword evidence="1" id="KW-0472">Membrane</keyword>
<reference evidence="2" key="1">
    <citation type="journal article" date="2017" name="Nature">
        <title>The sunflower genome provides insights into oil metabolism, flowering and Asterid evolution.</title>
        <authorList>
            <person name="Badouin H."/>
            <person name="Gouzy J."/>
            <person name="Grassa C.J."/>
            <person name="Murat F."/>
            <person name="Staton S.E."/>
            <person name="Cottret L."/>
            <person name="Lelandais-Briere C."/>
            <person name="Owens G.L."/>
            <person name="Carrere S."/>
            <person name="Mayjonade B."/>
            <person name="Legrand L."/>
            <person name="Gill N."/>
            <person name="Kane N.C."/>
            <person name="Bowers J.E."/>
            <person name="Hubner S."/>
            <person name="Bellec A."/>
            <person name="Berard A."/>
            <person name="Berges H."/>
            <person name="Blanchet N."/>
            <person name="Boniface M.C."/>
            <person name="Brunel D."/>
            <person name="Catrice O."/>
            <person name="Chaidir N."/>
            <person name="Claudel C."/>
            <person name="Donnadieu C."/>
            <person name="Faraut T."/>
            <person name="Fievet G."/>
            <person name="Helmstetter N."/>
            <person name="King M."/>
            <person name="Knapp S.J."/>
            <person name="Lai Z."/>
            <person name="Le Paslier M.C."/>
            <person name="Lippi Y."/>
            <person name="Lorenzon L."/>
            <person name="Mandel J.R."/>
            <person name="Marage G."/>
            <person name="Marchand G."/>
            <person name="Marquand E."/>
            <person name="Bret-Mestries E."/>
            <person name="Morien E."/>
            <person name="Nambeesan S."/>
            <person name="Nguyen T."/>
            <person name="Pegot-Espagnet P."/>
            <person name="Pouilly N."/>
            <person name="Raftis F."/>
            <person name="Sallet E."/>
            <person name="Schiex T."/>
            <person name="Thomas J."/>
            <person name="Vandecasteele C."/>
            <person name="Vares D."/>
            <person name="Vear F."/>
            <person name="Vautrin S."/>
            <person name="Crespi M."/>
            <person name="Mangin B."/>
            <person name="Burke J.M."/>
            <person name="Salse J."/>
            <person name="Munos S."/>
            <person name="Vincourt P."/>
            <person name="Rieseberg L.H."/>
            <person name="Langlade N.B."/>
        </authorList>
    </citation>
    <scope>NUCLEOTIDE SEQUENCE</scope>
    <source>
        <tissue evidence="2">Leaves</tissue>
    </source>
</reference>